<dbReference type="InterPro" id="IPR008490">
    <property type="entry name" value="Transposase_InsH_N"/>
</dbReference>
<dbReference type="Proteomes" id="UP000461506">
    <property type="component" value="Unassembled WGS sequence"/>
</dbReference>
<evidence type="ECO:0000256" key="1">
    <source>
        <dbReference type="SAM" id="MobiDB-lite"/>
    </source>
</evidence>
<reference evidence="4 5" key="1">
    <citation type="journal article" date="2019" name="Nat. Med.">
        <title>A library of human gut bacterial isolates paired with longitudinal multiomics data enables mechanistic microbiome research.</title>
        <authorList>
            <person name="Poyet M."/>
            <person name="Groussin M."/>
            <person name="Gibbons S.M."/>
            <person name="Avila-Pacheco J."/>
            <person name="Jiang X."/>
            <person name="Kearney S.M."/>
            <person name="Perrotta A.R."/>
            <person name="Berdy B."/>
            <person name="Zhao S."/>
            <person name="Lieberman T.D."/>
            <person name="Swanson P.K."/>
            <person name="Smith M."/>
            <person name="Roesemann S."/>
            <person name="Alexander J.E."/>
            <person name="Rich S.A."/>
            <person name="Livny J."/>
            <person name="Vlamakis H."/>
            <person name="Clish C."/>
            <person name="Bullock K."/>
            <person name="Deik A."/>
            <person name="Scott J."/>
            <person name="Pierce K.A."/>
            <person name="Xavier R.J."/>
            <person name="Alm E.J."/>
        </authorList>
    </citation>
    <scope>NUCLEOTIDE SEQUENCE [LARGE SCALE GENOMIC DNA]</scope>
    <source>
        <strain evidence="4 5">BIOML-A1</strain>
    </source>
</reference>
<feature type="domain" description="Transposase InsH N-terminal" evidence="2">
    <location>
        <begin position="9"/>
        <end position="106"/>
    </location>
</feature>
<accession>A0A844DPR8</accession>
<dbReference type="PANTHER" id="PTHR33408">
    <property type="entry name" value="TRANSPOSASE"/>
    <property type="match status" value="1"/>
</dbReference>
<feature type="compositionally biased region" description="Basic and acidic residues" evidence="1">
    <location>
        <begin position="206"/>
        <end position="222"/>
    </location>
</feature>
<feature type="compositionally biased region" description="Basic residues" evidence="1">
    <location>
        <begin position="193"/>
        <end position="205"/>
    </location>
</feature>
<name>A0A844DPR8_9FIRM</name>
<dbReference type="Pfam" id="PF05598">
    <property type="entry name" value="DUF772"/>
    <property type="match status" value="1"/>
</dbReference>
<evidence type="ECO:0000313" key="5">
    <source>
        <dbReference type="Proteomes" id="UP000461506"/>
    </source>
</evidence>
<gene>
    <name evidence="4" type="ORF">GKD95_08605</name>
</gene>
<dbReference type="AlphaFoldDB" id="A0A844DPR8"/>
<feature type="region of interest" description="Disordered" evidence="1">
    <location>
        <begin position="193"/>
        <end position="222"/>
    </location>
</feature>
<sequence length="452" mass="52182">MQLAMHMVTIEDLMPQEHFLRKLEAALDLSFVYEETAPLYSKKYGRPPIDPVVIVKYLLVGFLYGIPSERQIEQRIQTDIALRWYLGLDLFDRVPDHSTVSQLRRRKPSFRKVFRRLFEEVVGQCIEKGLVSGRVVGTDSTHVRANASRTSEELVEVVEEAGVYWEKLDAYEEEGLERLAAQIGKRRKKRVKQIKRDNRRTHKRISRTDPEAGHLKRPGKPEGPHYLSHQAVDSDYGIIVGQTVTPGDVNDSAPYLDLMEYVHTNVVPIQIATADAAYDFPLAHRVLGDLGIDFFVRPQKTAVRANTQFTRDDFRYDEGSNVYLCPGEKELRLRRLARSASGLFWEYQADKRDCAACPLHDKCLSENDRRGARKVSVSYFTADRRRNLERRCSPEYREALKLRQIWCEGTFAAQKREHNLTRVLRRGIEAAEDHCLLSAAVMNLKRMIKYTD</sequence>
<protein>
    <submittedName>
        <fullName evidence="4">IS1182 family transposase</fullName>
    </submittedName>
</protein>
<evidence type="ECO:0000313" key="4">
    <source>
        <dbReference type="EMBL" id="MSC63386.1"/>
    </source>
</evidence>
<evidence type="ECO:0000259" key="3">
    <source>
        <dbReference type="Pfam" id="PF13751"/>
    </source>
</evidence>
<proteinExistence type="predicted"/>
<dbReference type="Pfam" id="PF13751">
    <property type="entry name" value="DDE_Tnp_1_6"/>
    <property type="match status" value="1"/>
</dbReference>
<dbReference type="NCBIfam" id="NF033551">
    <property type="entry name" value="transpos_IS1182"/>
    <property type="match status" value="1"/>
</dbReference>
<evidence type="ECO:0000259" key="2">
    <source>
        <dbReference type="Pfam" id="PF05598"/>
    </source>
</evidence>
<comment type="caution">
    <text evidence="4">The sequence shown here is derived from an EMBL/GenBank/DDBJ whole genome shotgun (WGS) entry which is preliminary data.</text>
</comment>
<organism evidence="4 5">
    <name type="scientific">Faecalibacterium prausnitzii</name>
    <dbReference type="NCBI Taxonomy" id="853"/>
    <lineage>
        <taxon>Bacteria</taxon>
        <taxon>Bacillati</taxon>
        <taxon>Bacillota</taxon>
        <taxon>Clostridia</taxon>
        <taxon>Eubacteriales</taxon>
        <taxon>Oscillospiraceae</taxon>
        <taxon>Faecalibacterium</taxon>
    </lineage>
</organism>
<dbReference type="InterPro" id="IPR047629">
    <property type="entry name" value="IS1182_transpos"/>
</dbReference>
<dbReference type="EMBL" id="WKQN01000007">
    <property type="protein sequence ID" value="MSC63386.1"/>
    <property type="molecule type" value="Genomic_DNA"/>
</dbReference>
<dbReference type="InterPro" id="IPR025668">
    <property type="entry name" value="Tnp_DDE_dom"/>
</dbReference>
<feature type="domain" description="Transposase DDE" evidence="3">
    <location>
        <begin position="325"/>
        <end position="448"/>
    </location>
</feature>